<organism evidence="2 3">
    <name type="scientific">Acetoanaerobium noterae</name>
    <dbReference type="NCBI Taxonomy" id="745369"/>
    <lineage>
        <taxon>Bacteria</taxon>
        <taxon>Bacillati</taxon>
        <taxon>Bacillota</taxon>
        <taxon>Clostridia</taxon>
        <taxon>Peptostreptococcales</taxon>
        <taxon>Filifactoraceae</taxon>
        <taxon>Acetoanaerobium</taxon>
    </lineage>
</organism>
<dbReference type="Proteomes" id="UP000243406">
    <property type="component" value="Unassembled WGS sequence"/>
</dbReference>
<keyword evidence="3" id="KW-1185">Reference proteome</keyword>
<evidence type="ECO:0000256" key="1">
    <source>
        <dbReference type="SAM" id="Phobius"/>
    </source>
</evidence>
<protein>
    <submittedName>
        <fullName evidence="2">Uncharacterized protein</fullName>
    </submittedName>
</protein>
<proteinExistence type="predicted"/>
<keyword evidence="1" id="KW-0472">Membrane</keyword>
<feature type="transmembrane region" description="Helical" evidence="1">
    <location>
        <begin position="6"/>
        <end position="24"/>
    </location>
</feature>
<reference evidence="3" key="1">
    <citation type="submission" date="2017-02" db="EMBL/GenBank/DDBJ databases">
        <authorList>
            <person name="Varghese N."/>
            <person name="Submissions S."/>
        </authorList>
    </citation>
    <scope>NUCLEOTIDE SEQUENCE [LARGE SCALE GENOMIC DNA]</scope>
    <source>
        <strain evidence="3">ATCC 35199</strain>
    </source>
</reference>
<name>A0A1T5BQ41_9FIRM</name>
<gene>
    <name evidence="2" type="ORF">SAMN02745120_1767</name>
</gene>
<dbReference type="RefSeq" id="WP_313018961.1">
    <property type="nucleotide sequence ID" value="NZ_DAMBHZ010000013.1"/>
</dbReference>
<evidence type="ECO:0000313" key="2">
    <source>
        <dbReference type="EMBL" id="SKB49033.1"/>
    </source>
</evidence>
<sequence length="47" mass="5533">MDNNVLITLIAVLFIILISIQYTLNQILKVLREIRISQKKTDINKYD</sequence>
<accession>A0A1T5BQ41</accession>
<evidence type="ECO:0000313" key="3">
    <source>
        <dbReference type="Proteomes" id="UP000243406"/>
    </source>
</evidence>
<dbReference type="AlphaFoldDB" id="A0A1T5BQ41"/>
<keyword evidence="1" id="KW-1133">Transmembrane helix</keyword>
<dbReference type="EMBL" id="FUYN01000003">
    <property type="protein sequence ID" value="SKB49033.1"/>
    <property type="molecule type" value="Genomic_DNA"/>
</dbReference>
<keyword evidence="1" id="KW-0812">Transmembrane</keyword>